<proteinExistence type="predicted"/>
<evidence type="ECO:0000313" key="1">
    <source>
        <dbReference type="EMBL" id="EGV05220.1"/>
    </source>
</evidence>
<dbReference type="Proteomes" id="UP000006235">
    <property type="component" value="Unassembled WGS sequence"/>
</dbReference>
<sequence>MPSLQVVSQQATGKLETVYNIAVEEFSTYHVGKFGVWVHNANCCDFVNVKYGDVEAKFKQGGWVNSKNDRVMYIDPFDGKFKDCPDGAIASVDHILPQSAFNKIDGFDKLPKHVQNELINHPMNSQPLPKELNSSKSAKIETGTEGWQRYVKENKDISPTYRAYLENTQRNMIALVEETLKKRGLK</sequence>
<dbReference type="EMBL" id="AFUV01000020">
    <property type="protein sequence ID" value="EGV05220.1"/>
    <property type="molecule type" value="Genomic_DNA"/>
</dbReference>
<protein>
    <submittedName>
        <fullName evidence="1">Uncharacterized protein</fullName>
    </submittedName>
</protein>
<dbReference type="Gene3D" id="2.170.16.10">
    <property type="entry name" value="Hedgehog/Intein (Hint) domain"/>
    <property type="match status" value="1"/>
</dbReference>
<dbReference type="AlphaFoldDB" id="F9QB33"/>
<dbReference type="STRING" id="1035188.HMPREF9952_1374"/>
<dbReference type="RefSeq" id="WP_007243344.1">
    <property type="nucleotide sequence ID" value="NZ_AFUV01000020.1"/>
</dbReference>
<comment type="caution">
    <text evidence="1">The sequence shown here is derived from an EMBL/GenBank/DDBJ whole genome shotgun (WGS) entry which is preliminary data.</text>
</comment>
<evidence type="ECO:0000313" key="2">
    <source>
        <dbReference type="Proteomes" id="UP000006235"/>
    </source>
</evidence>
<organism evidence="1 2">
    <name type="scientific">Haemophilus pittmaniae HK 85</name>
    <dbReference type="NCBI Taxonomy" id="1035188"/>
    <lineage>
        <taxon>Bacteria</taxon>
        <taxon>Pseudomonadati</taxon>
        <taxon>Pseudomonadota</taxon>
        <taxon>Gammaproteobacteria</taxon>
        <taxon>Pasteurellales</taxon>
        <taxon>Pasteurellaceae</taxon>
        <taxon>Haemophilus</taxon>
    </lineage>
</organism>
<name>F9QB33_9PAST</name>
<reference evidence="1 2" key="1">
    <citation type="submission" date="2011-07" db="EMBL/GenBank/DDBJ databases">
        <authorList>
            <person name="Harkins D.M."/>
            <person name="Madupu R."/>
            <person name="Durkin A.S."/>
            <person name="Torralba M."/>
            <person name="Methe B."/>
            <person name="Sutton G.G."/>
            <person name="Nelson K.E."/>
        </authorList>
    </citation>
    <scope>NUCLEOTIDE SEQUENCE [LARGE SCALE GENOMIC DNA]</scope>
    <source>
        <strain evidence="1 2">HK 85</strain>
    </source>
</reference>
<gene>
    <name evidence="1" type="ORF">HMPREF9952_1374</name>
</gene>
<accession>F9QB33</accession>